<evidence type="ECO:0000313" key="7">
    <source>
        <dbReference type="Proteomes" id="UP000334340"/>
    </source>
</evidence>
<keyword evidence="7" id="KW-1185">Reference proteome</keyword>
<evidence type="ECO:0000313" key="6">
    <source>
        <dbReference type="EMBL" id="VUZ85306.1"/>
    </source>
</evidence>
<keyword evidence="3 5" id="KW-1133">Transmembrane helix</keyword>
<feature type="transmembrane region" description="Helical" evidence="5">
    <location>
        <begin position="118"/>
        <end position="143"/>
    </location>
</feature>
<dbReference type="PANTHER" id="PTHR10361">
    <property type="entry name" value="SODIUM-BILE ACID COTRANSPORTER"/>
    <property type="match status" value="1"/>
</dbReference>
<feature type="transmembrane region" description="Helical" evidence="5">
    <location>
        <begin position="155"/>
        <end position="175"/>
    </location>
</feature>
<keyword evidence="2 5" id="KW-0812">Transmembrane</keyword>
<dbReference type="PANTHER" id="PTHR10361:SF28">
    <property type="entry name" value="P3 PROTEIN-RELATED"/>
    <property type="match status" value="1"/>
</dbReference>
<feature type="transmembrane region" description="Helical" evidence="5">
    <location>
        <begin position="61"/>
        <end position="81"/>
    </location>
</feature>
<feature type="transmembrane region" description="Helical" evidence="5">
    <location>
        <begin position="187"/>
        <end position="208"/>
    </location>
</feature>
<dbReference type="EMBL" id="CABIKM010000026">
    <property type="protein sequence ID" value="VUZ85306.1"/>
    <property type="molecule type" value="Genomic_DNA"/>
</dbReference>
<evidence type="ECO:0000256" key="3">
    <source>
        <dbReference type="ARBA" id="ARBA00022989"/>
    </source>
</evidence>
<evidence type="ECO:0000256" key="4">
    <source>
        <dbReference type="ARBA" id="ARBA00023136"/>
    </source>
</evidence>
<gene>
    <name evidence="6" type="ORF">MELA_01689</name>
</gene>
<feature type="transmembrane region" description="Helical" evidence="5">
    <location>
        <begin position="273"/>
        <end position="296"/>
    </location>
</feature>
<dbReference type="Proteomes" id="UP000334340">
    <property type="component" value="Unassembled WGS sequence"/>
</dbReference>
<name>A0A564ZJL2_9BACT</name>
<evidence type="ECO:0000256" key="2">
    <source>
        <dbReference type="ARBA" id="ARBA00022692"/>
    </source>
</evidence>
<dbReference type="Pfam" id="PF01758">
    <property type="entry name" value="SBF"/>
    <property type="match status" value="1"/>
</dbReference>
<sequence>MDRVTGLFPLWALLISALAVVYPALLMPLKWAIVPLLGVVMFGMGVTLTPSDFAATVKRPVIIALGVVLQFLLMPLIGWLLTRLLALPLPLAVGVVLVGAAPGGTASNVITYLARGDVALSITLTSMSTMLAVVMTPLLTWLYVGQLVAVPTADMLLSILKMILIPVACGVFVNTLWGSRLGELKRVFPLISIVGVVLIIGAIVALNQPQLSTLVLPVVLAVILHNLLGLAGGYMIPKAFGFDATICRTIAIEVGMQNSGLAVALAVKYFSPAAALPGAIFSIWHNLSGAALASFWSRTGRPR</sequence>
<evidence type="ECO:0000256" key="5">
    <source>
        <dbReference type="SAM" id="Phobius"/>
    </source>
</evidence>
<keyword evidence="4 5" id="KW-0472">Membrane</keyword>
<evidence type="ECO:0000256" key="1">
    <source>
        <dbReference type="ARBA" id="ARBA00004141"/>
    </source>
</evidence>
<proteinExistence type="predicted"/>
<comment type="subcellular location">
    <subcellularLocation>
        <location evidence="1">Membrane</location>
        <topology evidence="1">Multi-pass membrane protein</topology>
    </subcellularLocation>
</comment>
<reference evidence="6 7" key="1">
    <citation type="submission" date="2019-07" db="EMBL/GenBank/DDBJ databases">
        <authorList>
            <person name="Cremers G."/>
        </authorList>
    </citation>
    <scope>NUCLEOTIDE SEQUENCE [LARGE SCALE GENOMIC DNA]</scope>
</reference>
<dbReference type="Gene3D" id="1.20.1530.20">
    <property type="match status" value="1"/>
</dbReference>
<organism evidence="6 7">
    <name type="scientific">Candidatus Methylomirabilis lanthanidiphila</name>
    <dbReference type="NCBI Taxonomy" id="2211376"/>
    <lineage>
        <taxon>Bacteria</taxon>
        <taxon>Candidatus Methylomirabilota</taxon>
        <taxon>Candidatus Methylomirabilia</taxon>
        <taxon>Candidatus Methylomirabilales</taxon>
        <taxon>Candidatus Methylomirabilaceae</taxon>
        <taxon>Candidatus Methylomirabilis</taxon>
    </lineage>
</organism>
<dbReference type="AlphaFoldDB" id="A0A564ZJL2"/>
<accession>A0A564ZJL2</accession>
<dbReference type="InterPro" id="IPR004710">
    <property type="entry name" value="Bilac:Na_transpt"/>
</dbReference>
<feature type="transmembrane region" description="Helical" evidence="5">
    <location>
        <begin position="214"/>
        <end position="234"/>
    </location>
</feature>
<dbReference type="InterPro" id="IPR002657">
    <property type="entry name" value="BilAc:Na_symport/Acr3"/>
</dbReference>
<dbReference type="InterPro" id="IPR038770">
    <property type="entry name" value="Na+/solute_symporter_sf"/>
</dbReference>
<feature type="transmembrane region" description="Helical" evidence="5">
    <location>
        <begin position="87"/>
        <end position="106"/>
    </location>
</feature>
<dbReference type="GO" id="GO:0016020">
    <property type="term" value="C:membrane"/>
    <property type="evidence" value="ECO:0007669"/>
    <property type="project" value="UniProtKB-SubCell"/>
</dbReference>
<protein>
    <submittedName>
        <fullName evidence="6">Sodium transporter</fullName>
    </submittedName>
</protein>
<feature type="transmembrane region" description="Helical" evidence="5">
    <location>
        <begin position="29"/>
        <end position="49"/>
    </location>
</feature>